<keyword evidence="2" id="KW-1185">Reference proteome</keyword>
<dbReference type="OrthoDB" id="9058532at2"/>
<protein>
    <submittedName>
        <fullName evidence="1">Acyl-CoA transferase</fullName>
    </submittedName>
</protein>
<organism evidence="1 2">
    <name type="scientific">Ewingella americana</name>
    <dbReference type="NCBI Taxonomy" id="41202"/>
    <lineage>
        <taxon>Bacteria</taxon>
        <taxon>Pseudomonadati</taxon>
        <taxon>Pseudomonadota</taxon>
        <taxon>Gammaproteobacteria</taxon>
        <taxon>Enterobacterales</taxon>
        <taxon>Yersiniaceae</taxon>
        <taxon>Ewingella</taxon>
    </lineage>
</organism>
<dbReference type="InterPro" id="IPR003673">
    <property type="entry name" value="CoA-Trfase_fam_III"/>
</dbReference>
<reference evidence="1 2" key="1">
    <citation type="journal article" date="2019" name="Environ. Microbiol.">
        <title>Species interactions and distinct microbial communities in high Arctic permafrost affected cryosols are associated with the CH4 and CO2 gas fluxes.</title>
        <authorList>
            <person name="Altshuler I."/>
            <person name="Hamel J."/>
            <person name="Turney S."/>
            <person name="Magnuson E."/>
            <person name="Levesque R."/>
            <person name="Greer C."/>
            <person name="Whyte L.G."/>
        </authorList>
    </citation>
    <scope>NUCLEOTIDE SEQUENCE [LARGE SCALE GENOMIC DNA]</scope>
    <source>
        <strain evidence="1 2">E4</strain>
    </source>
</reference>
<dbReference type="Proteomes" id="UP000317663">
    <property type="component" value="Unassembled WGS sequence"/>
</dbReference>
<name>A0A502GVH1_9GAMM</name>
<dbReference type="Pfam" id="PF02515">
    <property type="entry name" value="CoA_transf_3"/>
    <property type="match status" value="1"/>
</dbReference>
<accession>A0A502GVH1</accession>
<dbReference type="SUPFAM" id="SSF89796">
    <property type="entry name" value="CoA-transferase family III (CaiB/BaiF)"/>
    <property type="match status" value="2"/>
</dbReference>
<keyword evidence="1" id="KW-0808">Transferase</keyword>
<sequence length="464" mass="51171">MSDRLIQQWTQTLYAQLTASPSLPAGLTLTGKGHLPSAYPVTELATASVAVASMALAAFMAESGFSVPKVNVDRRLASLWFSTTLQPQGWELPPVWDAIAGDYATVDGWIRLHTNAPAHRKVVEAVLGHHADRQMMAKTVKTWQKRELEQAIVAAGGCAAEMRSAQAWQEHIQGKSVAQEPLFQRSLFPSQSQPAWPVTRQRPLQGIRVLDLTRIIAGPVATRFLAGFGADVLRIDPFGWEEPSQEPDVTLGKRCARLNLHNPQDRHTFEQRLREADVIVHGYRAGALHKLGYTSEQRRLLSPGLVDVCLNAYGWSGPWRERRGFDSLVQMSCGIAEQGMHWAESQKPTPLPVQGLDHATGYLMAAAVLHGLMERLRRGQGSETRLSLARTATELMCFTAMDGRDLNANIGQAEKNDYSATPEPTQWGDGWRLLPPVTLAGTEMQWNFPASALGSAQPVWLEPQ</sequence>
<evidence type="ECO:0000313" key="1">
    <source>
        <dbReference type="EMBL" id="TPG64966.1"/>
    </source>
</evidence>
<comment type="caution">
    <text evidence="1">The sequence shown here is derived from an EMBL/GenBank/DDBJ whole genome shotgun (WGS) entry which is preliminary data.</text>
</comment>
<dbReference type="InterPro" id="IPR050509">
    <property type="entry name" value="CoA-transferase_III"/>
</dbReference>
<evidence type="ECO:0000313" key="2">
    <source>
        <dbReference type="Proteomes" id="UP000317663"/>
    </source>
</evidence>
<dbReference type="InterPro" id="IPR023606">
    <property type="entry name" value="CoA-Trfase_III_dom_1_sf"/>
</dbReference>
<proteinExistence type="predicted"/>
<dbReference type="RefSeq" id="WP_140470050.1">
    <property type="nucleotide sequence ID" value="NZ_RCZD01000001.1"/>
</dbReference>
<dbReference type="AlphaFoldDB" id="A0A502GVH1"/>
<dbReference type="PANTHER" id="PTHR48228:SF4">
    <property type="entry name" value="BLR3030 PROTEIN"/>
    <property type="match status" value="1"/>
</dbReference>
<dbReference type="Gene3D" id="3.40.50.10540">
    <property type="entry name" value="Crotonobetainyl-coa:carnitine coa-transferase, domain 1"/>
    <property type="match status" value="1"/>
</dbReference>
<dbReference type="GO" id="GO:0016740">
    <property type="term" value="F:transferase activity"/>
    <property type="evidence" value="ECO:0007669"/>
    <property type="project" value="UniProtKB-KW"/>
</dbReference>
<dbReference type="PANTHER" id="PTHR48228">
    <property type="entry name" value="SUCCINYL-COA--D-CITRAMALATE COA-TRANSFERASE"/>
    <property type="match status" value="1"/>
</dbReference>
<gene>
    <name evidence="1" type="ORF">EAH77_01595</name>
</gene>
<dbReference type="EMBL" id="RCZD01000001">
    <property type="protein sequence ID" value="TPG64966.1"/>
    <property type="molecule type" value="Genomic_DNA"/>
</dbReference>